<dbReference type="PROSITE" id="PS50181">
    <property type="entry name" value="FBOX"/>
    <property type="match status" value="1"/>
</dbReference>
<evidence type="ECO:0000256" key="2">
    <source>
        <dbReference type="SAM" id="MobiDB-lite"/>
    </source>
</evidence>
<dbReference type="InterPro" id="IPR015943">
    <property type="entry name" value="WD40/YVTN_repeat-like_dom_sf"/>
</dbReference>
<feature type="compositionally biased region" description="Basic residues" evidence="2">
    <location>
        <begin position="1383"/>
        <end position="1393"/>
    </location>
</feature>
<feature type="compositionally biased region" description="Polar residues" evidence="2">
    <location>
        <begin position="1005"/>
        <end position="1017"/>
    </location>
</feature>
<feature type="compositionally biased region" description="Low complexity" evidence="2">
    <location>
        <begin position="955"/>
        <end position="964"/>
    </location>
</feature>
<keyword evidence="5" id="KW-1185">Reference proteome</keyword>
<dbReference type="Proteomes" id="UP001375240">
    <property type="component" value="Unassembled WGS sequence"/>
</dbReference>
<dbReference type="InterPro" id="IPR036047">
    <property type="entry name" value="F-box-like_dom_sf"/>
</dbReference>
<dbReference type="InterPro" id="IPR001810">
    <property type="entry name" value="F-box_dom"/>
</dbReference>
<feature type="region of interest" description="Disordered" evidence="2">
    <location>
        <begin position="1426"/>
        <end position="1445"/>
    </location>
</feature>
<feature type="region of interest" description="Disordered" evidence="2">
    <location>
        <begin position="626"/>
        <end position="678"/>
    </location>
</feature>
<proteinExistence type="predicted"/>
<feature type="compositionally biased region" description="Gly residues" evidence="2">
    <location>
        <begin position="1400"/>
        <end position="1417"/>
    </location>
</feature>
<feature type="compositionally biased region" description="Low complexity" evidence="2">
    <location>
        <begin position="1095"/>
        <end position="1113"/>
    </location>
</feature>
<feature type="region of interest" description="Disordered" evidence="2">
    <location>
        <begin position="701"/>
        <end position="726"/>
    </location>
</feature>
<evidence type="ECO:0000313" key="4">
    <source>
        <dbReference type="EMBL" id="KAK6331194.1"/>
    </source>
</evidence>
<accession>A0AAV9TZI1</accession>
<feature type="compositionally biased region" description="Low complexity" evidence="2">
    <location>
        <begin position="1212"/>
        <end position="1242"/>
    </location>
</feature>
<feature type="region of interest" description="Disordered" evidence="2">
    <location>
        <begin position="776"/>
        <end position="1339"/>
    </location>
</feature>
<evidence type="ECO:0000313" key="5">
    <source>
        <dbReference type="Proteomes" id="UP001375240"/>
    </source>
</evidence>
<feature type="compositionally biased region" description="Polar residues" evidence="2">
    <location>
        <begin position="907"/>
        <end position="930"/>
    </location>
</feature>
<feature type="compositionally biased region" description="Low complexity" evidence="2">
    <location>
        <begin position="1"/>
        <end position="31"/>
    </location>
</feature>
<feature type="region of interest" description="Disordered" evidence="2">
    <location>
        <begin position="1"/>
        <end position="63"/>
    </location>
</feature>
<reference evidence="4 5" key="1">
    <citation type="submission" date="2019-10" db="EMBL/GenBank/DDBJ databases">
        <authorList>
            <person name="Palmer J.M."/>
        </authorList>
    </citation>
    <scope>NUCLEOTIDE SEQUENCE [LARGE SCALE GENOMIC DNA]</scope>
    <source>
        <strain evidence="4 5">TWF696</strain>
    </source>
</reference>
<feature type="compositionally biased region" description="Polar residues" evidence="2">
    <location>
        <begin position="830"/>
        <end position="853"/>
    </location>
</feature>
<feature type="compositionally biased region" description="Polar residues" evidence="2">
    <location>
        <begin position="1066"/>
        <end position="1094"/>
    </location>
</feature>
<dbReference type="EMBL" id="JAVHNQ010000016">
    <property type="protein sequence ID" value="KAK6331194.1"/>
    <property type="molecule type" value="Genomic_DNA"/>
</dbReference>
<feature type="compositionally biased region" description="Low complexity" evidence="2">
    <location>
        <begin position="1169"/>
        <end position="1191"/>
    </location>
</feature>
<dbReference type="Gene3D" id="2.130.10.10">
    <property type="entry name" value="YVTN repeat-like/Quinoprotein amine dehydrogenase"/>
    <property type="match status" value="1"/>
</dbReference>
<name>A0AAV9TZI1_9PEZI</name>
<dbReference type="SUPFAM" id="SSF82171">
    <property type="entry name" value="DPP6 N-terminal domain-like"/>
    <property type="match status" value="1"/>
</dbReference>
<sequence length="1445" mass="154413">MTSYSNRRTTSTTTTNMNTPPPTTTTANRAAVADISLEDDMLPDTAGSNTRPRSSIDKGKGRMSAEIATNATGPIATAHSVNARKLWEKSARRGPSAFSRLPREIMQQILYFCSPNEFDSLTLINSSWYQASRSCLLYARQLAQCGVVTPRDIEDTPENLTSLVHQFSHASRRGLFESMLRPETTEVQLVCRSLSSSAAVPGGEVFKYEFSPRGTYLLAISSSRMIVIDTTTTASKGLPVTIKRELKILRRPTSAAILDDGSVMAVLSSEHKVNIYDLTNVRIKRVRSLDLDNAPRAIALSPDGSVLAVAYDGGVEVISLAVGFDQRRAVKCDLVDSLCFSLDGTVLIGSTLNSGSPATVVISAPFFSDVMVAADSLVQMWTTQILFPTTSRDISHAALLTHHGDNSSWTFTYDKAFASFRAVHVDDLRNGHTYFSAPTVNPMPPTMLPAPSSDGGVVASGLGSRSVWIYGIPTDLENPGDGNTNGEASGSMTPGTRNSVHVGATFMPQWQHSVDRTRNNFVQGKKVADVHGLVGLAFSMTSKGERLIAVAAGIESDGGDDVEVLEGGRLVMFDFARSPSKGERRMISIDVGDGSNVELEQLEEQQNDIEAEVNIVRRRTVAQRQQRRSVIGAPPVPPVPTSITPTHTETMAASSVTPSVSRQSTNVSRAEDDDEEGVSLSEAVEWSYSHTDTRSHTILQRAATAARANAERTPRRRPGADPGPNFAVTNYRLLGLREEEWVEPPPPYVEKLTAIPLYDYEARLLERARSMGIMNPNERVRRRSSGSELDLDRRDRDPLPSGASSPRLRRNVPSLRITSPVSPAGGGLSRNGSVSAGPSTSFTFQGLSLSQLPAEQPAREPPNSASSQRPSTSSHTPSQPRPTEAPPSTISRRNSIQREPPGGILSTGHNESQRPTTSHSQHSQRNSPPLTASAPRPQPVQAPRGVSPTPPPAPQQQQQQQRQPEYPPQNSGRLRQRDPESMPQMVFLDDRTAPIPPVPIIPVQFRSNSLPLQQQETPNPPLQQRAHTERPERPQSAMFSPRTAATFAQANGSIVSLPNFEGSGSGSPSRPTAANRTPRASPQPSSPAVMQSQFPTSSPSRPQTAQQQQQTPVEAPPHRPPHLQQPLLSRLPSHRYRRPDDPAASPALSIPSMPSVSQPATPVLPMTLPPTSSTAPVTPVTPRTTTASTPRGMMPVSAMVAQPGPPPGSSGSGHSVASSGVGHPQFRTTLTGGGTRNTLSLTVTPPPPQQQHQQPSSMLAPSGSSGNTSGPQPIAQATVHPPTARSATTAKRLRNTKRGRGDSSTSYVNPAFMAVPSAPQGSAYTQPLPSPGRRVSARRSPLHGGFYAAQGPGMGAGMHSNTSVNNLSRGGSRAERSAARAASTKRKKGWGRKAGKDGRAGAGGIPRPGEVVVGGGGMDESFEVVRRGSGNDGAAQGDKPGCAIM</sequence>
<feature type="compositionally biased region" description="Polar residues" evidence="2">
    <location>
        <begin position="1046"/>
        <end position="1056"/>
    </location>
</feature>
<feature type="coiled-coil region" evidence="1">
    <location>
        <begin position="592"/>
        <end position="619"/>
    </location>
</feature>
<keyword evidence="1" id="KW-0175">Coiled coil</keyword>
<evidence type="ECO:0000256" key="1">
    <source>
        <dbReference type="SAM" id="Coils"/>
    </source>
</evidence>
<feature type="compositionally biased region" description="Polar residues" evidence="2">
    <location>
        <begin position="649"/>
        <end position="668"/>
    </location>
</feature>
<dbReference type="InterPro" id="IPR055589">
    <property type="entry name" value="DUF7165"/>
</dbReference>
<feature type="compositionally biased region" description="Polar residues" evidence="2">
    <location>
        <begin position="863"/>
        <end position="878"/>
    </location>
</feature>
<dbReference type="Pfam" id="PF23749">
    <property type="entry name" value="DUF7165"/>
    <property type="match status" value="1"/>
</dbReference>
<protein>
    <recommendedName>
        <fullName evidence="3">F-box domain-containing protein</fullName>
    </recommendedName>
</protein>
<evidence type="ECO:0000259" key="3">
    <source>
        <dbReference type="PROSITE" id="PS50181"/>
    </source>
</evidence>
<feature type="compositionally biased region" description="Low complexity" evidence="2">
    <location>
        <begin position="1122"/>
        <end position="1131"/>
    </location>
</feature>
<organism evidence="4 5">
    <name type="scientific">Orbilia brochopaga</name>
    <dbReference type="NCBI Taxonomy" id="3140254"/>
    <lineage>
        <taxon>Eukaryota</taxon>
        <taxon>Fungi</taxon>
        <taxon>Dikarya</taxon>
        <taxon>Ascomycota</taxon>
        <taxon>Pezizomycotina</taxon>
        <taxon>Orbiliomycetes</taxon>
        <taxon>Orbiliales</taxon>
        <taxon>Orbiliaceae</taxon>
        <taxon>Orbilia</taxon>
    </lineage>
</organism>
<feature type="region of interest" description="Disordered" evidence="2">
    <location>
        <begin position="1361"/>
        <end position="1417"/>
    </location>
</feature>
<feature type="domain" description="F-box" evidence="3">
    <location>
        <begin position="95"/>
        <end position="141"/>
    </location>
</feature>
<comment type="caution">
    <text evidence="4">The sequence shown here is derived from an EMBL/GenBank/DDBJ whole genome shotgun (WGS) entry which is preliminary data.</text>
</comment>
<gene>
    <name evidence="4" type="ORF">TWF696_003259</name>
</gene>
<feature type="compositionally biased region" description="Polar residues" evidence="2">
    <location>
        <begin position="1256"/>
        <end position="1271"/>
    </location>
</feature>
<dbReference type="SUPFAM" id="SSF81383">
    <property type="entry name" value="F-box domain"/>
    <property type="match status" value="1"/>
</dbReference>